<dbReference type="GO" id="GO:0019303">
    <property type="term" value="P:D-ribose catabolic process"/>
    <property type="evidence" value="ECO:0007669"/>
    <property type="project" value="TreeGrafter"/>
</dbReference>
<keyword evidence="5" id="KW-0119">Carbohydrate metabolism</keyword>
<evidence type="ECO:0000256" key="5">
    <source>
        <dbReference type="ARBA" id="ARBA00023277"/>
    </source>
</evidence>
<dbReference type="InterPro" id="IPR007721">
    <property type="entry name" value="RbsD_FucU"/>
</dbReference>
<dbReference type="PANTHER" id="PTHR37831:SF1">
    <property type="entry name" value="D-RIBOSE PYRANASE"/>
    <property type="match status" value="1"/>
</dbReference>
<proteinExistence type="predicted"/>
<evidence type="ECO:0000256" key="4">
    <source>
        <dbReference type="ARBA" id="ARBA00023235"/>
    </source>
</evidence>
<dbReference type="InterPro" id="IPR023064">
    <property type="entry name" value="D-ribose_pyranase"/>
</dbReference>
<evidence type="ECO:0000256" key="3">
    <source>
        <dbReference type="ARBA" id="ARBA00022490"/>
    </source>
</evidence>
<dbReference type="InterPro" id="IPR023750">
    <property type="entry name" value="RbsD-like_sf"/>
</dbReference>
<accession>A0AAU8A852</accession>
<dbReference type="AlphaFoldDB" id="A0AAU8A852"/>
<evidence type="ECO:0000256" key="1">
    <source>
        <dbReference type="ARBA" id="ARBA00000223"/>
    </source>
</evidence>
<sequence>MKKKGILHKDLCALIAELGHGDVIVVCDAGFAIPKGTKRIELAVEKDCPTVLRILELLREELIIERYALADEIREVNPVMLRKYREVYAGLKVQETFVPHEKLAGEIAERAKAVIRTGSFQPYGSITLYPAIDAPEWYRAEGVKVPEFYRGRV</sequence>
<dbReference type="EC" id="5.4.99.62" evidence="2"/>
<evidence type="ECO:0000256" key="2">
    <source>
        <dbReference type="ARBA" id="ARBA00012862"/>
    </source>
</evidence>
<gene>
    <name evidence="6" type="primary">rbsD</name>
    <name evidence="6" type="ORF">PUP29_10625</name>
</gene>
<protein>
    <recommendedName>
        <fullName evidence="2">D-ribose pyranase</fullName>
        <ecNumber evidence="2">5.4.99.62</ecNumber>
    </recommendedName>
</protein>
<dbReference type="GO" id="GO:0005829">
    <property type="term" value="C:cytosol"/>
    <property type="evidence" value="ECO:0007669"/>
    <property type="project" value="TreeGrafter"/>
</dbReference>
<dbReference type="GO" id="GO:0048029">
    <property type="term" value="F:monosaccharide binding"/>
    <property type="evidence" value="ECO:0007669"/>
    <property type="project" value="InterPro"/>
</dbReference>
<dbReference type="RefSeq" id="WP_353423276.1">
    <property type="nucleotide sequence ID" value="NZ_CP117826.1"/>
</dbReference>
<keyword evidence="4 6" id="KW-0413">Isomerase</keyword>
<comment type="catalytic activity">
    <reaction evidence="1">
        <text>beta-D-ribopyranose = beta-D-ribofuranose</text>
        <dbReference type="Rhea" id="RHEA:25432"/>
        <dbReference type="ChEBI" id="CHEBI:27476"/>
        <dbReference type="ChEBI" id="CHEBI:47002"/>
        <dbReference type="EC" id="5.4.99.62"/>
    </reaction>
</comment>
<dbReference type="GO" id="GO:0062193">
    <property type="term" value="F:D-ribose pyranase activity"/>
    <property type="evidence" value="ECO:0007669"/>
    <property type="project" value="UniProtKB-EC"/>
</dbReference>
<name>A0AAU8A852_9FIRM</name>
<dbReference type="EMBL" id="CP117826">
    <property type="protein sequence ID" value="XCC61970.1"/>
    <property type="molecule type" value="Genomic_DNA"/>
</dbReference>
<organism evidence="6">
    <name type="scientific">Christensenella massiliensis</name>
    <dbReference type="NCBI Taxonomy" id="1805714"/>
    <lineage>
        <taxon>Bacteria</taxon>
        <taxon>Bacillati</taxon>
        <taxon>Bacillota</taxon>
        <taxon>Clostridia</taxon>
        <taxon>Christensenellales</taxon>
        <taxon>Christensenellaceae</taxon>
        <taxon>Christensenella</taxon>
    </lineage>
</organism>
<dbReference type="Pfam" id="PF05025">
    <property type="entry name" value="RbsD_FucU"/>
    <property type="match status" value="1"/>
</dbReference>
<dbReference type="GO" id="GO:0016872">
    <property type="term" value="F:intramolecular lyase activity"/>
    <property type="evidence" value="ECO:0007669"/>
    <property type="project" value="InterPro"/>
</dbReference>
<reference evidence="6" key="1">
    <citation type="submission" date="2023-02" db="EMBL/GenBank/DDBJ databases">
        <title>Gut commensal Christensenella minuta modulates host metabolism via a new class of secondary bile acids.</title>
        <authorList>
            <person name="Liu C."/>
        </authorList>
    </citation>
    <scope>NUCLEOTIDE SEQUENCE</scope>
    <source>
        <strain evidence="6">CA70</strain>
    </source>
</reference>
<dbReference type="NCBIfam" id="NF008761">
    <property type="entry name" value="PRK11797.1"/>
    <property type="match status" value="1"/>
</dbReference>
<dbReference type="SUPFAM" id="SSF102546">
    <property type="entry name" value="RbsD-like"/>
    <property type="match status" value="1"/>
</dbReference>
<evidence type="ECO:0000313" key="6">
    <source>
        <dbReference type="EMBL" id="XCC61970.1"/>
    </source>
</evidence>
<dbReference type="Gene3D" id="3.40.1650.10">
    <property type="entry name" value="RbsD-like domain"/>
    <property type="match status" value="1"/>
</dbReference>
<dbReference type="PANTHER" id="PTHR37831">
    <property type="entry name" value="D-RIBOSE PYRANASE"/>
    <property type="match status" value="1"/>
</dbReference>
<keyword evidence="3" id="KW-0963">Cytoplasm</keyword>